<evidence type="ECO:0000313" key="3">
    <source>
        <dbReference type="Proteomes" id="UP001530400"/>
    </source>
</evidence>
<accession>A0ABD3P353</accession>
<evidence type="ECO:0000256" key="1">
    <source>
        <dbReference type="SAM" id="SignalP"/>
    </source>
</evidence>
<feature type="chain" id="PRO_5044755351" evidence="1">
    <location>
        <begin position="24"/>
        <end position="324"/>
    </location>
</feature>
<protein>
    <submittedName>
        <fullName evidence="2">Uncharacterized protein</fullName>
    </submittedName>
</protein>
<comment type="caution">
    <text evidence="2">The sequence shown here is derived from an EMBL/GenBank/DDBJ whole genome shotgun (WGS) entry which is preliminary data.</text>
</comment>
<dbReference type="EMBL" id="JALLPJ020000805">
    <property type="protein sequence ID" value="KAL3782487.1"/>
    <property type="molecule type" value="Genomic_DNA"/>
</dbReference>
<evidence type="ECO:0000313" key="2">
    <source>
        <dbReference type="EMBL" id="KAL3782487.1"/>
    </source>
</evidence>
<name>A0ABD3P353_9STRA</name>
<dbReference type="InterPro" id="IPR023375">
    <property type="entry name" value="ADC_dom_sf"/>
</dbReference>
<reference evidence="2 3" key="1">
    <citation type="submission" date="2024-10" db="EMBL/GenBank/DDBJ databases">
        <title>Updated reference genomes for cyclostephanoid diatoms.</title>
        <authorList>
            <person name="Roberts W.R."/>
            <person name="Alverson A.J."/>
        </authorList>
    </citation>
    <scope>NUCLEOTIDE SEQUENCE [LARGE SCALE GENOMIC DNA]</scope>
    <source>
        <strain evidence="2 3">AJA010-31</strain>
    </source>
</reference>
<organism evidence="2 3">
    <name type="scientific">Cyclotella atomus</name>
    <dbReference type="NCBI Taxonomy" id="382360"/>
    <lineage>
        <taxon>Eukaryota</taxon>
        <taxon>Sar</taxon>
        <taxon>Stramenopiles</taxon>
        <taxon>Ochrophyta</taxon>
        <taxon>Bacillariophyta</taxon>
        <taxon>Coscinodiscophyceae</taxon>
        <taxon>Thalassiosirophycidae</taxon>
        <taxon>Stephanodiscales</taxon>
        <taxon>Stephanodiscaceae</taxon>
        <taxon>Cyclotella</taxon>
    </lineage>
</organism>
<dbReference type="AlphaFoldDB" id="A0ABD3P353"/>
<sequence>MDRLTMRLHLAIILCCLCILAFSFHLSPQTIHKRRHDASSALNLQWQFFQKTAPAFSSNENGLDASYPWRFEGRFIFRPSLVRVPSDSKDYPPCSKLISLFGYTIGGSVVLEYDVSPVGPYREYVKMGGLVALGRVSVGKSLDGGAEQTNILGLGQWGTSLYVSTQVAEDVCKEVWGVPAIVADIEFEESGDILRDGPDTVAARQKFNLSGWKSARILTSTNTSDSINRFGNIPILWTPTIKALWAPVYFPSKGSNNDIDNEKALPVHRLRLSASAIGLQLCERVQNEQSYDEIPLGLALVVDNVMIEIGRRVSSGSISIFSED</sequence>
<feature type="signal peptide" evidence="1">
    <location>
        <begin position="1"/>
        <end position="23"/>
    </location>
</feature>
<keyword evidence="1" id="KW-0732">Signal</keyword>
<dbReference type="SUPFAM" id="SSF160104">
    <property type="entry name" value="Acetoacetate decarboxylase-like"/>
    <property type="match status" value="1"/>
</dbReference>
<proteinExistence type="predicted"/>
<keyword evidence="3" id="KW-1185">Reference proteome</keyword>
<dbReference type="Proteomes" id="UP001530400">
    <property type="component" value="Unassembled WGS sequence"/>
</dbReference>
<gene>
    <name evidence="2" type="ORF">ACHAWO_005234</name>
</gene>